<dbReference type="InterPro" id="IPR002347">
    <property type="entry name" value="SDR_fam"/>
</dbReference>
<comment type="similarity">
    <text evidence="1">Belongs to the short-chain dehydrogenases/reductases (SDR) family.</text>
</comment>
<name>A0A1I0CWM2_9ACTN</name>
<dbReference type="PANTHER" id="PTHR44196:SF1">
    <property type="entry name" value="DEHYDROGENASE_REDUCTASE SDR FAMILY MEMBER 7B"/>
    <property type="match status" value="1"/>
</dbReference>
<dbReference type="Gene3D" id="3.40.50.720">
    <property type="entry name" value="NAD(P)-binding Rossmann-like Domain"/>
    <property type="match status" value="1"/>
</dbReference>
<dbReference type="EMBL" id="FOIE01000003">
    <property type="protein sequence ID" value="SET24250.1"/>
    <property type="molecule type" value="Genomic_DNA"/>
</dbReference>
<feature type="domain" description="Ketoreductase" evidence="3">
    <location>
        <begin position="11"/>
        <end position="197"/>
    </location>
</feature>
<gene>
    <name evidence="4" type="ORF">SAMN04488546_1807</name>
</gene>
<dbReference type="PANTHER" id="PTHR44196">
    <property type="entry name" value="DEHYDROGENASE/REDUCTASE SDR FAMILY MEMBER 7B"/>
    <property type="match status" value="1"/>
</dbReference>
<dbReference type="SUPFAM" id="SSF51735">
    <property type="entry name" value="NAD(P)-binding Rossmann-fold domains"/>
    <property type="match status" value="1"/>
</dbReference>
<evidence type="ECO:0000256" key="2">
    <source>
        <dbReference type="ARBA" id="ARBA00023002"/>
    </source>
</evidence>
<dbReference type="InterPro" id="IPR036291">
    <property type="entry name" value="NAD(P)-bd_dom_sf"/>
</dbReference>
<evidence type="ECO:0000313" key="5">
    <source>
        <dbReference type="Proteomes" id="UP000198507"/>
    </source>
</evidence>
<dbReference type="Pfam" id="PF00106">
    <property type="entry name" value="adh_short"/>
    <property type="match status" value="1"/>
</dbReference>
<sequence length="299" mass="31232">MPPAVPPSRPPTALITGASSGIGRATVHTLAARGARLVLVARGRDALEETAAEAREKGAADVLVCPADVADADAVQRAVETAVERLGRLDAVVHSAQTMAYGRIEDVPREVFEAVVDTSLHGTANVARSALPVFRRQGAGHLVVVSSLLASVTAPLMGTYAAAKWGQLGLVRTLQQETRDAPGVHVSAVAPGGVNTPIYYQGATWAGSTGRPPPPVYSAERVARAVVARLDRPRRLVQSGIANPVVIAGFRLLPAVYDALVGPLFRVFALAGDGAPPSEGNVFASRTERNARDGRWRGV</sequence>
<protein>
    <submittedName>
        <fullName evidence="4">Short-chain dehydrogenase</fullName>
    </submittedName>
</protein>
<accession>A0A1I0CWM2</accession>
<evidence type="ECO:0000259" key="3">
    <source>
        <dbReference type="SMART" id="SM00822"/>
    </source>
</evidence>
<dbReference type="SMART" id="SM00822">
    <property type="entry name" value="PKS_KR"/>
    <property type="match status" value="1"/>
</dbReference>
<dbReference type="InterPro" id="IPR057326">
    <property type="entry name" value="KR_dom"/>
</dbReference>
<evidence type="ECO:0000256" key="1">
    <source>
        <dbReference type="ARBA" id="ARBA00006484"/>
    </source>
</evidence>
<proteinExistence type="inferred from homology"/>
<keyword evidence="5" id="KW-1185">Reference proteome</keyword>
<dbReference type="GO" id="GO:0016020">
    <property type="term" value="C:membrane"/>
    <property type="evidence" value="ECO:0007669"/>
    <property type="project" value="TreeGrafter"/>
</dbReference>
<dbReference type="PRINTS" id="PR00081">
    <property type="entry name" value="GDHRDH"/>
</dbReference>
<dbReference type="RefSeq" id="WP_091442504.1">
    <property type="nucleotide sequence ID" value="NZ_FOIE01000003.1"/>
</dbReference>
<dbReference type="OrthoDB" id="5242868at2"/>
<dbReference type="GO" id="GO:0016491">
    <property type="term" value="F:oxidoreductase activity"/>
    <property type="evidence" value="ECO:0007669"/>
    <property type="project" value="UniProtKB-KW"/>
</dbReference>
<keyword evidence="2" id="KW-0560">Oxidoreductase</keyword>
<reference evidence="5" key="1">
    <citation type="submission" date="2016-10" db="EMBL/GenBank/DDBJ databases">
        <authorList>
            <person name="Varghese N."/>
            <person name="Submissions S."/>
        </authorList>
    </citation>
    <scope>NUCLEOTIDE SEQUENCE [LARGE SCALE GENOMIC DNA]</scope>
    <source>
        <strain evidence="5">DSM 44209</strain>
    </source>
</reference>
<dbReference type="AlphaFoldDB" id="A0A1I0CWM2"/>
<evidence type="ECO:0000313" key="4">
    <source>
        <dbReference type="EMBL" id="SET24250.1"/>
    </source>
</evidence>
<dbReference type="Proteomes" id="UP000198507">
    <property type="component" value="Unassembled WGS sequence"/>
</dbReference>
<organism evidence="4 5">
    <name type="scientific">Geodermatophilus poikilotrophus</name>
    <dbReference type="NCBI Taxonomy" id="1333667"/>
    <lineage>
        <taxon>Bacteria</taxon>
        <taxon>Bacillati</taxon>
        <taxon>Actinomycetota</taxon>
        <taxon>Actinomycetes</taxon>
        <taxon>Geodermatophilales</taxon>
        <taxon>Geodermatophilaceae</taxon>
        <taxon>Geodermatophilus</taxon>
    </lineage>
</organism>